<organism evidence="3 4">
    <name type="scientific">Rubellimicrobium rubrum</name>
    <dbReference type="NCBI Taxonomy" id="2585369"/>
    <lineage>
        <taxon>Bacteria</taxon>
        <taxon>Pseudomonadati</taxon>
        <taxon>Pseudomonadota</taxon>
        <taxon>Alphaproteobacteria</taxon>
        <taxon>Rhodobacterales</taxon>
        <taxon>Roseobacteraceae</taxon>
        <taxon>Rubellimicrobium</taxon>
    </lineage>
</organism>
<dbReference type="InterPro" id="IPR012349">
    <property type="entry name" value="Split_barrel_FMN-bd"/>
</dbReference>
<dbReference type="GO" id="GO:0010181">
    <property type="term" value="F:FMN binding"/>
    <property type="evidence" value="ECO:0007669"/>
    <property type="project" value="InterPro"/>
</dbReference>
<evidence type="ECO:0000313" key="3">
    <source>
        <dbReference type="EMBL" id="TNC47491.1"/>
    </source>
</evidence>
<dbReference type="InterPro" id="IPR050268">
    <property type="entry name" value="NADH-dep_flavin_reductase"/>
</dbReference>
<sequence>MSATNQSVLSEVFREAFRNHPAGVSVIAADPGDGPVALTVSSLISVSASPPTVAFSLSAQSTTAVTILRAETMVIHLLRHKDMPLAQLCATSGADRFGAEVRWARLPTGEPRYIDVGIWFRARPLHTLPVSGATLIVAELLEGQVAEAEVSEDELSMVYLNRQWHGLRPVLEVSL</sequence>
<dbReference type="AlphaFoldDB" id="A0A5C4MTU2"/>
<keyword evidence="1" id="KW-0560">Oxidoreductase</keyword>
<dbReference type="PANTHER" id="PTHR30466:SF1">
    <property type="entry name" value="FMN REDUCTASE (NADH) RUTF"/>
    <property type="match status" value="1"/>
</dbReference>
<dbReference type="SUPFAM" id="SSF50475">
    <property type="entry name" value="FMN-binding split barrel"/>
    <property type="match status" value="1"/>
</dbReference>
<dbReference type="GO" id="GO:0042602">
    <property type="term" value="F:riboflavin reductase (NADPH) activity"/>
    <property type="evidence" value="ECO:0007669"/>
    <property type="project" value="TreeGrafter"/>
</dbReference>
<protein>
    <submittedName>
        <fullName evidence="3">Flavin reductase</fullName>
    </submittedName>
</protein>
<evidence type="ECO:0000313" key="4">
    <source>
        <dbReference type="Proteomes" id="UP000305887"/>
    </source>
</evidence>
<dbReference type="OrthoDB" id="9792858at2"/>
<gene>
    <name evidence="3" type="ORF">FHG66_16575</name>
</gene>
<reference evidence="3 4" key="1">
    <citation type="submission" date="2019-06" db="EMBL/GenBank/DDBJ databases">
        <title>YIM 131921 draft genome.</title>
        <authorList>
            <person name="Jiang L."/>
        </authorList>
    </citation>
    <scope>NUCLEOTIDE SEQUENCE [LARGE SCALE GENOMIC DNA]</scope>
    <source>
        <strain evidence="3 4">YIM 131921</strain>
    </source>
</reference>
<evidence type="ECO:0000259" key="2">
    <source>
        <dbReference type="SMART" id="SM00903"/>
    </source>
</evidence>
<evidence type="ECO:0000256" key="1">
    <source>
        <dbReference type="ARBA" id="ARBA00023002"/>
    </source>
</evidence>
<dbReference type="SMART" id="SM00903">
    <property type="entry name" value="Flavin_Reduct"/>
    <property type="match status" value="1"/>
</dbReference>
<dbReference type="Gene3D" id="2.30.110.10">
    <property type="entry name" value="Electron Transport, Fmn-binding Protein, Chain A"/>
    <property type="match status" value="1"/>
</dbReference>
<accession>A0A5C4MTU2</accession>
<feature type="domain" description="Flavin reductase like" evidence="2">
    <location>
        <begin position="17"/>
        <end position="166"/>
    </location>
</feature>
<dbReference type="PANTHER" id="PTHR30466">
    <property type="entry name" value="FLAVIN REDUCTASE"/>
    <property type="match status" value="1"/>
</dbReference>
<dbReference type="InterPro" id="IPR002563">
    <property type="entry name" value="Flavin_Rdtase-like_dom"/>
</dbReference>
<proteinExistence type="predicted"/>
<dbReference type="EMBL" id="VDFU01000025">
    <property type="protein sequence ID" value="TNC47491.1"/>
    <property type="molecule type" value="Genomic_DNA"/>
</dbReference>
<name>A0A5C4MTU2_9RHOB</name>
<dbReference type="Proteomes" id="UP000305887">
    <property type="component" value="Unassembled WGS sequence"/>
</dbReference>
<dbReference type="Pfam" id="PF01613">
    <property type="entry name" value="Flavin_Reduct"/>
    <property type="match status" value="1"/>
</dbReference>
<dbReference type="GO" id="GO:0006208">
    <property type="term" value="P:pyrimidine nucleobase catabolic process"/>
    <property type="evidence" value="ECO:0007669"/>
    <property type="project" value="TreeGrafter"/>
</dbReference>
<dbReference type="RefSeq" id="WP_139078164.1">
    <property type="nucleotide sequence ID" value="NZ_VDFU01000025.1"/>
</dbReference>
<comment type="caution">
    <text evidence="3">The sequence shown here is derived from an EMBL/GenBank/DDBJ whole genome shotgun (WGS) entry which is preliminary data.</text>
</comment>
<keyword evidence="4" id="KW-1185">Reference proteome</keyword>